<keyword evidence="3" id="KW-1185">Reference proteome</keyword>
<feature type="transmembrane region" description="Helical" evidence="1">
    <location>
        <begin position="277"/>
        <end position="296"/>
    </location>
</feature>
<evidence type="ECO:0008006" key="4">
    <source>
        <dbReference type="Google" id="ProtNLM"/>
    </source>
</evidence>
<organism evidence="2 3">
    <name type="scientific">Hydrococcus rivularis NIES-593</name>
    <dbReference type="NCBI Taxonomy" id="1921803"/>
    <lineage>
        <taxon>Bacteria</taxon>
        <taxon>Bacillati</taxon>
        <taxon>Cyanobacteriota</taxon>
        <taxon>Cyanophyceae</taxon>
        <taxon>Pleurocapsales</taxon>
        <taxon>Hydrococcaceae</taxon>
        <taxon>Hydrococcus</taxon>
    </lineage>
</organism>
<keyword evidence="1" id="KW-0812">Transmembrane</keyword>
<dbReference type="RefSeq" id="WP_073600199.1">
    <property type="nucleotide sequence ID" value="NZ_MRCB01000016.1"/>
</dbReference>
<sequence length="573" mass="66042">MIKIPKIVWLSLSLAFSIFYSCLGLQQAFSSEYIVQDDARQHVFWMMRFIDPALFPNDFIADYFQSVAPLAYKTIYQLAAAIGINPLFFNKILPLFIGLITTFYCFAFSLEILPLPGTAFISSLVLNQNLWMKDDLVSATPRAFSYVLILAFLYYLSRRYLVPVLIAIALIGLIYPHCIFLAGGLLIIRLFKKKEKGFYLSQNPQDYRFCFLGLGVAFLVMLPYALSHSVFDPIITVAQAKQLPEFLPGGRTEFFSQRLDEYFIYGKRSGMFPMYPFIPLTLVSGVFLPLLLKFPSRFPLVKRIQPNIILLPQLLFGSLGMFFIAHAFIFRLHLPNRYTAYSFRIIIALSTGITLSLILDALLNWVAKKTISFSRRRQVIALSFIGLIVGAILFYPNTMKRFPITLYVEGNEPKLYEFFKQQPKDILIASLAEDTNSNLPSFTQRSIFIGREYSIPYHWGYYRKFRQRAIALIQTQYSSSLEEVKRFIKNHHIDFFLLDKNAFTPEYLADNSWLQQFQPYAKQAQQRLERGNLPILANFIKDCSVFETKYRVVLSAKCISGSTSKRMSKNQAI</sequence>
<keyword evidence="1" id="KW-0472">Membrane</keyword>
<feature type="transmembrane region" description="Helical" evidence="1">
    <location>
        <begin position="162"/>
        <end position="188"/>
    </location>
</feature>
<reference evidence="2 3" key="1">
    <citation type="submission" date="2016-11" db="EMBL/GenBank/DDBJ databases">
        <title>Draft Genome Sequences of Nine Cyanobacterial Strains from Diverse Habitats.</title>
        <authorList>
            <person name="Zhu T."/>
            <person name="Hou S."/>
            <person name="Lu X."/>
            <person name="Hess W.R."/>
        </authorList>
    </citation>
    <scope>NUCLEOTIDE SEQUENCE [LARGE SCALE GENOMIC DNA]</scope>
    <source>
        <strain evidence="2 3">NIES-593</strain>
    </source>
</reference>
<feature type="transmembrane region" description="Helical" evidence="1">
    <location>
        <begin position="379"/>
        <end position="396"/>
    </location>
</feature>
<evidence type="ECO:0000313" key="3">
    <source>
        <dbReference type="Proteomes" id="UP000186868"/>
    </source>
</evidence>
<feature type="transmembrane region" description="Helical" evidence="1">
    <location>
        <begin position="308"/>
        <end position="329"/>
    </location>
</feature>
<proteinExistence type="predicted"/>
<accession>A0A1U7HER3</accession>
<feature type="transmembrane region" description="Helical" evidence="1">
    <location>
        <begin position="136"/>
        <end position="156"/>
    </location>
</feature>
<evidence type="ECO:0000256" key="1">
    <source>
        <dbReference type="SAM" id="Phobius"/>
    </source>
</evidence>
<comment type="caution">
    <text evidence="2">The sequence shown here is derived from an EMBL/GenBank/DDBJ whole genome shotgun (WGS) entry which is preliminary data.</text>
</comment>
<dbReference type="Proteomes" id="UP000186868">
    <property type="component" value="Unassembled WGS sequence"/>
</dbReference>
<name>A0A1U7HER3_9CYAN</name>
<feature type="transmembrane region" description="Helical" evidence="1">
    <location>
        <begin position="341"/>
        <end position="367"/>
    </location>
</feature>
<dbReference type="EMBL" id="MRCB01000016">
    <property type="protein sequence ID" value="OKH22066.1"/>
    <property type="molecule type" value="Genomic_DNA"/>
</dbReference>
<protein>
    <recommendedName>
        <fullName evidence="4">Glycosyltransferase RgtA/B/C/D-like domain-containing protein</fullName>
    </recommendedName>
</protein>
<dbReference type="PROSITE" id="PS51257">
    <property type="entry name" value="PROKAR_LIPOPROTEIN"/>
    <property type="match status" value="1"/>
</dbReference>
<dbReference type="OrthoDB" id="5443342at2"/>
<evidence type="ECO:0000313" key="2">
    <source>
        <dbReference type="EMBL" id="OKH22066.1"/>
    </source>
</evidence>
<feature type="transmembrane region" description="Helical" evidence="1">
    <location>
        <begin position="92"/>
        <end position="115"/>
    </location>
</feature>
<feature type="transmembrane region" description="Helical" evidence="1">
    <location>
        <begin position="209"/>
        <end position="226"/>
    </location>
</feature>
<dbReference type="AlphaFoldDB" id="A0A1U7HER3"/>
<keyword evidence="1" id="KW-1133">Transmembrane helix</keyword>
<gene>
    <name evidence="2" type="ORF">NIES593_14125</name>
</gene>